<dbReference type="PROSITE" id="PS50195">
    <property type="entry name" value="PX"/>
    <property type="match status" value="1"/>
</dbReference>
<dbReference type="GO" id="GO:0060271">
    <property type="term" value="P:cilium assembly"/>
    <property type="evidence" value="ECO:0007669"/>
    <property type="project" value="TreeGrafter"/>
</dbReference>
<evidence type="ECO:0000256" key="3">
    <source>
        <dbReference type="ARBA" id="ARBA00010883"/>
    </source>
</evidence>
<dbReference type="GO" id="GO:0005768">
    <property type="term" value="C:endosome"/>
    <property type="evidence" value="ECO:0007669"/>
    <property type="project" value="UniProtKB-SubCell"/>
</dbReference>
<evidence type="ECO:0000259" key="12">
    <source>
        <dbReference type="PROSITE" id="PS50195"/>
    </source>
</evidence>
<dbReference type="GO" id="GO:1901981">
    <property type="term" value="F:phosphatidylinositol phosphate binding"/>
    <property type="evidence" value="ECO:0007669"/>
    <property type="project" value="TreeGrafter"/>
</dbReference>
<dbReference type="InterPro" id="IPR001683">
    <property type="entry name" value="PX_dom"/>
</dbReference>
<evidence type="ECO:0000256" key="7">
    <source>
        <dbReference type="ARBA" id="ARBA00022927"/>
    </source>
</evidence>
<dbReference type="Pfam" id="PF00787">
    <property type="entry name" value="PX"/>
    <property type="match status" value="1"/>
</dbReference>
<evidence type="ECO:0000313" key="13">
    <source>
        <dbReference type="Ensembl" id="ENSSFOP00015021283.2"/>
    </source>
</evidence>
<sequence>MILQEFINVWVRDPRIQGKDFWHAHIDYEICIHTNSMCFTRKTSCVRRRFSEFIWLRQKLQENALLMELPDLPRKNPFFSLNNSNQVNQRMKGLQHFLEVILQNPLVLSDSCLHLFLQSQLSVVQMEACAAGRTHYSVAQAIQNCGGGMQRFRSQEDLVKPLSRYLQECVIGNIPFISTNSCTQYKWMDSKLLRQTFLKIKKYLGLVAFVTFWSLFLLSTCDYDDSAQAEGTP</sequence>
<dbReference type="PANTHER" id="PTHR46209">
    <property type="entry name" value="PX DOMAIN-CONTAINING PROTEIN"/>
    <property type="match status" value="1"/>
</dbReference>
<evidence type="ECO:0000256" key="2">
    <source>
        <dbReference type="ARBA" id="ARBA00004496"/>
    </source>
</evidence>
<dbReference type="Ensembl" id="ENSSFOT00015021519.2">
    <property type="protein sequence ID" value="ENSSFOP00015021283.2"/>
    <property type="gene ID" value="ENSSFOG00015026293.1"/>
</dbReference>
<keyword evidence="4" id="KW-0813">Transport</keyword>
<dbReference type="Proteomes" id="UP000694397">
    <property type="component" value="Chromosome 18"/>
</dbReference>
<dbReference type="PANTHER" id="PTHR46209:SF4">
    <property type="entry name" value="SORTING NEXIN-10B"/>
    <property type="match status" value="1"/>
</dbReference>
<dbReference type="GO" id="GO:0016050">
    <property type="term" value="P:vesicle organization"/>
    <property type="evidence" value="ECO:0007669"/>
    <property type="project" value="TreeGrafter"/>
</dbReference>
<dbReference type="Gene3D" id="3.30.1520.10">
    <property type="entry name" value="Phox-like domain"/>
    <property type="match status" value="1"/>
</dbReference>
<dbReference type="InterPro" id="IPR036871">
    <property type="entry name" value="PX_dom_sf"/>
</dbReference>
<keyword evidence="7" id="KW-0653">Protein transport</keyword>
<evidence type="ECO:0000313" key="14">
    <source>
        <dbReference type="Proteomes" id="UP000694397"/>
    </source>
</evidence>
<evidence type="ECO:0000256" key="5">
    <source>
        <dbReference type="ARBA" id="ARBA00022490"/>
    </source>
</evidence>
<reference evidence="13 14" key="1">
    <citation type="submission" date="2019-04" db="EMBL/GenBank/DDBJ databases">
        <authorList>
            <consortium name="Wellcome Sanger Institute Data Sharing"/>
        </authorList>
    </citation>
    <scope>NUCLEOTIDE SEQUENCE [LARGE SCALE GENOMIC DNA]</scope>
</reference>
<dbReference type="GO" id="GO:0006886">
    <property type="term" value="P:intracellular protein transport"/>
    <property type="evidence" value="ECO:0007669"/>
    <property type="project" value="InterPro"/>
</dbReference>
<proteinExistence type="inferred from homology"/>
<dbReference type="InterPro" id="IPR043544">
    <property type="entry name" value="SNX10/11"/>
</dbReference>
<reference evidence="13" key="3">
    <citation type="submission" date="2025-09" db="UniProtKB">
        <authorList>
            <consortium name="Ensembl"/>
        </authorList>
    </citation>
    <scope>IDENTIFICATION</scope>
</reference>
<keyword evidence="9 11" id="KW-0472">Membrane</keyword>
<organism evidence="13 14">
    <name type="scientific">Scleropages formosus</name>
    <name type="common">Asian bonytongue</name>
    <name type="synonym">Osteoglossum formosum</name>
    <dbReference type="NCBI Taxonomy" id="113540"/>
    <lineage>
        <taxon>Eukaryota</taxon>
        <taxon>Metazoa</taxon>
        <taxon>Chordata</taxon>
        <taxon>Craniata</taxon>
        <taxon>Vertebrata</taxon>
        <taxon>Euteleostomi</taxon>
        <taxon>Actinopterygii</taxon>
        <taxon>Neopterygii</taxon>
        <taxon>Teleostei</taxon>
        <taxon>Osteoglossocephala</taxon>
        <taxon>Osteoglossomorpha</taxon>
        <taxon>Osteoglossiformes</taxon>
        <taxon>Osteoglossidae</taxon>
        <taxon>Scleropages</taxon>
    </lineage>
</organism>
<evidence type="ECO:0000256" key="10">
    <source>
        <dbReference type="ARBA" id="ARBA00029433"/>
    </source>
</evidence>
<keyword evidence="11" id="KW-1133">Transmembrane helix</keyword>
<evidence type="ECO:0000256" key="6">
    <source>
        <dbReference type="ARBA" id="ARBA00022753"/>
    </source>
</evidence>
<dbReference type="OrthoDB" id="5227681at2759"/>
<keyword evidence="6" id="KW-0967">Endosome</keyword>
<feature type="transmembrane region" description="Helical" evidence="11">
    <location>
        <begin position="203"/>
        <end position="220"/>
    </location>
</feature>
<comment type="similarity">
    <text evidence="3">Belongs to the sorting nexin family.</text>
</comment>
<evidence type="ECO:0000256" key="8">
    <source>
        <dbReference type="ARBA" id="ARBA00023121"/>
    </source>
</evidence>
<comment type="subcellular location">
    <subcellularLocation>
        <location evidence="2">Cytoplasm</location>
    </subcellularLocation>
    <subcellularLocation>
        <location evidence="10">Endomembrane system</location>
        <topology evidence="10">Peripheral membrane protein</topology>
        <orientation evidence="10">Cytoplasmic side</orientation>
    </subcellularLocation>
    <subcellularLocation>
        <location evidence="1">Endosome</location>
    </subcellularLocation>
</comment>
<dbReference type="SMART" id="SM00312">
    <property type="entry name" value="PX"/>
    <property type="match status" value="1"/>
</dbReference>
<name>A0A8C9V3M7_SCLFO</name>
<protein>
    <submittedName>
        <fullName evidence="13">Sorting nexin 10b</fullName>
    </submittedName>
</protein>
<dbReference type="AlphaFoldDB" id="A0A8C9V3M7"/>
<evidence type="ECO:0000256" key="11">
    <source>
        <dbReference type="SAM" id="Phobius"/>
    </source>
</evidence>
<keyword evidence="11" id="KW-0812">Transmembrane</keyword>
<gene>
    <name evidence="13" type="primary">SNX10</name>
    <name evidence="13" type="synonym">snx10</name>
</gene>
<keyword evidence="5" id="KW-0963">Cytoplasm</keyword>
<feature type="domain" description="PX" evidence="12">
    <location>
        <begin position="6"/>
        <end position="123"/>
    </location>
</feature>
<evidence type="ECO:0000256" key="1">
    <source>
        <dbReference type="ARBA" id="ARBA00004177"/>
    </source>
</evidence>
<reference evidence="13" key="2">
    <citation type="submission" date="2025-08" db="UniProtKB">
        <authorList>
            <consortium name="Ensembl"/>
        </authorList>
    </citation>
    <scope>IDENTIFICATION</scope>
</reference>
<dbReference type="SUPFAM" id="SSF64268">
    <property type="entry name" value="PX domain"/>
    <property type="match status" value="1"/>
</dbReference>
<dbReference type="CDD" id="cd06898">
    <property type="entry name" value="PX_SNX10"/>
    <property type="match status" value="1"/>
</dbReference>
<dbReference type="GeneTree" id="ENSGT00940000156007"/>
<evidence type="ECO:0000256" key="4">
    <source>
        <dbReference type="ARBA" id="ARBA00022448"/>
    </source>
</evidence>
<accession>A0A8C9V3M7</accession>
<keyword evidence="8" id="KW-0446">Lipid-binding</keyword>
<keyword evidence="14" id="KW-1185">Reference proteome</keyword>
<evidence type="ECO:0000256" key="9">
    <source>
        <dbReference type="ARBA" id="ARBA00023136"/>
    </source>
</evidence>